<organism evidence="1 2">
    <name type="scientific">Auriscalpium vulgare</name>
    <dbReference type="NCBI Taxonomy" id="40419"/>
    <lineage>
        <taxon>Eukaryota</taxon>
        <taxon>Fungi</taxon>
        <taxon>Dikarya</taxon>
        <taxon>Basidiomycota</taxon>
        <taxon>Agaricomycotina</taxon>
        <taxon>Agaricomycetes</taxon>
        <taxon>Russulales</taxon>
        <taxon>Auriscalpiaceae</taxon>
        <taxon>Auriscalpium</taxon>
    </lineage>
</organism>
<comment type="caution">
    <text evidence="1">The sequence shown here is derived from an EMBL/GenBank/DDBJ whole genome shotgun (WGS) entry which is preliminary data.</text>
</comment>
<proteinExistence type="predicted"/>
<gene>
    <name evidence="1" type="ORF">FA95DRAFT_1478523</name>
</gene>
<dbReference type="EMBL" id="MU276173">
    <property type="protein sequence ID" value="KAI0040718.1"/>
    <property type="molecule type" value="Genomic_DNA"/>
</dbReference>
<dbReference type="Proteomes" id="UP000814033">
    <property type="component" value="Unassembled WGS sequence"/>
</dbReference>
<feature type="non-terminal residue" evidence="1">
    <location>
        <position position="108"/>
    </location>
</feature>
<evidence type="ECO:0000313" key="1">
    <source>
        <dbReference type="EMBL" id="KAI0040718.1"/>
    </source>
</evidence>
<reference evidence="1" key="2">
    <citation type="journal article" date="2022" name="New Phytol.">
        <title>Evolutionary transition to the ectomycorrhizal habit in the genomes of a hyperdiverse lineage of mushroom-forming fungi.</title>
        <authorList>
            <person name="Looney B."/>
            <person name="Miyauchi S."/>
            <person name="Morin E."/>
            <person name="Drula E."/>
            <person name="Courty P.E."/>
            <person name="Kohler A."/>
            <person name="Kuo A."/>
            <person name="LaButti K."/>
            <person name="Pangilinan J."/>
            <person name="Lipzen A."/>
            <person name="Riley R."/>
            <person name="Andreopoulos W."/>
            <person name="He G."/>
            <person name="Johnson J."/>
            <person name="Nolan M."/>
            <person name="Tritt A."/>
            <person name="Barry K.W."/>
            <person name="Grigoriev I.V."/>
            <person name="Nagy L.G."/>
            <person name="Hibbett D."/>
            <person name="Henrissat B."/>
            <person name="Matheny P.B."/>
            <person name="Labbe J."/>
            <person name="Martin F.M."/>
        </authorList>
    </citation>
    <scope>NUCLEOTIDE SEQUENCE</scope>
    <source>
        <strain evidence="1">FP105234-sp</strain>
    </source>
</reference>
<name>A0ACB8RAW3_9AGAM</name>
<protein>
    <submittedName>
        <fullName evidence="1">Uncharacterized protein</fullName>
    </submittedName>
</protein>
<keyword evidence="2" id="KW-1185">Reference proteome</keyword>
<feature type="non-terminal residue" evidence="1">
    <location>
        <position position="1"/>
    </location>
</feature>
<accession>A0ACB8RAW3</accession>
<evidence type="ECO:0000313" key="2">
    <source>
        <dbReference type="Proteomes" id="UP000814033"/>
    </source>
</evidence>
<reference evidence="1" key="1">
    <citation type="submission" date="2021-02" db="EMBL/GenBank/DDBJ databases">
        <authorList>
            <consortium name="DOE Joint Genome Institute"/>
            <person name="Ahrendt S."/>
            <person name="Looney B.P."/>
            <person name="Miyauchi S."/>
            <person name="Morin E."/>
            <person name="Drula E."/>
            <person name="Courty P.E."/>
            <person name="Chicoki N."/>
            <person name="Fauchery L."/>
            <person name="Kohler A."/>
            <person name="Kuo A."/>
            <person name="Labutti K."/>
            <person name="Pangilinan J."/>
            <person name="Lipzen A."/>
            <person name="Riley R."/>
            <person name="Andreopoulos W."/>
            <person name="He G."/>
            <person name="Johnson J."/>
            <person name="Barry K.W."/>
            <person name="Grigoriev I.V."/>
            <person name="Nagy L."/>
            <person name="Hibbett D."/>
            <person name="Henrissat B."/>
            <person name="Matheny P.B."/>
            <person name="Labbe J."/>
            <person name="Martin F."/>
        </authorList>
    </citation>
    <scope>NUCLEOTIDE SEQUENCE</scope>
    <source>
        <strain evidence="1">FP105234-sp</strain>
    </source>
</reference>
<sequence>PFADDPRADAVLRSSVGTRFRLSTHILSLASPVFADMFTIGRPSDVLAADALPIVDVEEDAATIDLLLRWCYPVRSPPLMTLENARQMAEVTQKYDIRAFDDIVQDAL</sequence>